<proteinExistence type="predicted"/>
<evidence type="ECO:0000313" key="3">
    <source>
        <dbReference type="EMBL" id="EWM25374.1"/>
    </source>
</evidence>
<keyword evidence="2" id="KW-1133">Transmembrane helix</keyword>
<comment type="caution">
    <text evidence="3">The sequence shown here is derived from an EMBL/GenBank/DDBJ whole genome shotgun (WGS) entry which is preliminary data.</text>
</comment>
<dbReference type="AlphaFoldDB" id="W7TY98"/>
<protein>
    <submittedName>
        <fullName evidence="3">Uncharacterized protein</fullName>
    </submittedName>
</protein>
<name>W7TY98_9STRA</name>
<keyword evidence="4" id="KW-1185">Reference proteome</keyword>
<evidence type="ECO:0000256" key="2">
    <source>
        <dbReference type="SAM" id="Phobius"/>
    </source>
</evidence>
<gene>
    <name evidence="3" type="ORF">Naga_100005g73</name>
</gene>
<dbReference type="Proteomes" id="UP000019335">
    <property type="component" value="Chromosome 11"/>
</dbReference>
<dbReference type="EMBL" id="AZIL01000936">
    <property type="protein sequence ID" value="EWM25374.1"/>
    <property type="molecule type" value="Genomic_DNA"/>
</dbReference>
<feature type="compositionally biased region" description="Polar residues" evidence="1">
    <location>
        <begin position="24"/>
        <end position="37"/>
    </location>
</feature>
<feature type="transmembrane region" description="Helical" evidence="2">
    <location>
        <begin position="83"/>
        <end position="103"/>
    </location>
</feature>
<feature type="region of interest" description="Disordered" evidence="1">
    <location>
        <begin position="24"/>
        <end position="46"/>
    </location>
</feature>
<evidence type="ECO:0000313" key="4">
    <source>
        <dbReference type="Proteomes" id="UP000019335"/>
    </source>
</evidence>
<dbReference type="OrthoDB" id="10314967at2759"/>
<accession>W7TY98</accession>
<organism evidence="3 4">
    <name type="scientific">Nannochloropsis gaditana</name>
    <dbReference type="NCBI Taxonomy" id="72520"/>
    <lineage>
        <taxon>Eukaryota</taxon>
        <taxon>Sar</taxon>
        <taxon>Stramenopiles</taxon>
        <taxon>Ochrophyta</taxon>
        <taxon>Eustigmatophyceae</taxon>
        <taxon>Eustigmatales</taxon>
        <taxon>Monodopsidaceae</taxon>
        <taxon>Nannochloropsis</taxon>
    </lineage>
</organism>
<keyword evidence="2" id="KW-0812">Transmembrane</keyword>
<evidence type="ECO:0000256" key="1">
    <source>
        <dbReference type="SAM" id="MobiDB-lite"/>
    </source>
</evidence>
<sequence>MAKVMVAQQETGCVRVTEELPLQVTSHNPMQSSNKSQAYPGDATASTVPKQELQQPLLQPTAPDVSHVAIDIDEQRRKQKKQAAFSVCGTILLVVILLLTFLIPRSPSIELSGGEVGLSGVPLYVNASFRFTNRNFYKTTFSDLHFGLYTLSDTGVGVIGDASYAGPIEVKARHHKIIQVGIATAKGSALRIKDYCTSHPSILMFLSNATVEATSKYRDFGVRSVYSPYGAFFMCPTPPPSSLDAPGATMRDEAPEESNGIKRHVWPHKYQAAEEIFKCNKW</sequence>
<reference evidence="3 4" key="1">
    <citation type="journal article" date="2014" name="Mol. Plant">
        <title>Chromosome Scale Genome Assembly and Transcriptome Profiling of Nannochloropsis gaditana in Nitrogen Depletion.</title>
        <authorList>
            <person name="Corteggiani Carpinelli E."/>
            <person name="Telatin A."/>
            <person name="Vitulo N."/>
            <person name="Forcato C."/>
            <person name="D'Angelo M."/>
            <person name="Schiavon R."/>
            <person name="Vezzi A."/>
            <person name="Giacometti G.M."/>
            <person name="Morosinotto T."/>
            <person name="Valle G."/>
        </authorList>
    </citation>
    <scope>NUCLEOTIDE SEQUENCE [LARGE SCALE GENOMIC DNA]</scope>
    <source>
        <strain evidence="3 4">B-31</strain>
    </source>
</reference>
<keyword evidence="2" id="KW-0472">Membrane</keyword>